<dbReference type="AlphaFoldDB" id="A0A1Y2DK70"/>
<accession>A0A1Y2DK70</accession>
<dbReference type="PANTHER" id="PTHR13437:SF2">
    <property type="entry name" value="NUCLEOPORIN P58_P45"/>
    <property type="match status" value="1"/>
</dbReference>
<organism evidence="9 10">
    <name type="scientific">Pseudomassariella vexata</name>
    <dbReference type="NCBI Taxonomy" id="1141098"/>
    <lineage>
        <taxon>Eukaryota</taxon>
        <taxon>Fungi</taxon>
        <taxon>Dikarya</taxon>
        <taxon>Ascomycota</taxon>
        <taxon>Pezizomycotina</taxon>
        <taxon>Sordariomycetes</taxon>
        <taxon>Xylariomycetidae</taxon>
        <taxon>Amphisphaeriales</taxon>
        <taxon>Pseudomassariaceae</taxon>
        <taxon>Pseudomassariella</taxon>
    </lineage>
</organism>
<keyword evidence="7" id="KW-0539">Nucleus</keyword>
<evidence type="ECO:0000256" key="8">
    <source>
        <dbReference type="SAM" id="MobiDB-lite"/>
    </source>
</evidence>
<feature type="compositionally biased region" description="Polar residues" evidence="8">
    <location>
        <begin position="40"/>
        <end position="65"/>
    </location>
</feature>
<keyword evidence="4" id="KW-0653">Protein transport</keyword>
<comment type="caution">
    <text evidence="9">The sequence shown here is derived from an EMBL/GenBank/DDBJ whole genome shotgun (WGS) entry which is preliminary data.</text>
</comment>
<dbReference type="GO" id="GO:0015031">
    <property type="term" value="P:protein transport"/>
    <property type="evidence" value="ECO:0007669"/>
    <property type="project" value="UniProtKB-KW"/>
</dbReference>
<dbReference type="InterPro" id="IPR025574">
    <property type="entry name" value="Nucleoporin_FG_rpt"/>
</dbReference>
<keyword evidence="3" id="KW-0509">mRNA transport</keyword>
<evidence type="ECO:0000256" key="1">
    <source>
        <dbReference type="ARBA" id="ARBA00004567"/>
    </source>
</evidence>
<feature type="compositionally biased region" description="Polar residues" evidence="8">
    <location>
        <begin position="165"/>
        <end position="178"/>
    </location>
</feature>
<dbReference type="GeneID" id="63777206"/>
<dbReference type="OrthoDB" id="2538017at2759"/>
<keyword evidence="10" id="KW-1185">Reference proteome</keyword>
<dbReference type="InterPro" id="IPR024882">
    <property type="entry name" value="NUP58/p45/49"/>
</dbReference>
<dbReference type="GO" id="GO:0005643">
    <property type="term" value="C:nuclear pore"/>
    <property type="evidence" value="ECO:0007669"/>
    <property type="project" value="UniProtKB-SubCell"/>
</dbReference>
<feature type="compositionally biased region" description="Polar residues" evidence="8">
    <location>
        <begin position="137"/>
        <end position="148"/>
    </location>
</feature>
<keyword evidence="5" id="KW-0811">Translocation</keyword>
<protein>
    <recommendedName>
        <fullName evidence="11">Nucleoporin NUP49/NSP49</fullName>
    </recommendedName>
</protein>
<dbReference type="STRING" id="1141098.A0A1Y2DK70"/>
<sequence>MALARSASGPGGLSINTSSANTLFGTSSSQAPAAGGLFGSASQTQTTQPAAGTSLFGNAASTTPKTGGLFGNTGTTAAAQPQSTGTSGIFGSAGTTVAGGGGGLFGSAASSQPQQQTSGGLFGSANNNAAQPAQQQTTSGMFGGATQNQSQTQGGGLFGGSLLSKPQQATNTSTLFGQSTQPKAGGLLYVEDRLHPTLDQLNTNRDSGQSQMNPGQSVLGPGLTMGQSTNQQTVPGIRIDVTNLRGTTRFNDLQEMLQKEILQLDTIIQGYMSQKSELDAFIPAHGEMLSNIPNDVKFVERKYGGVENALRSDAEAIEVVNGLVKQDANNARLSFRAIDNLRLPQQYHTTGLWSSRQGASSTANTETDGQDLVSFFSKTSDEMDEQLKRYQKNLSDIESHMHGVQDGLVGEMQKMMAAKNGGASGTDQKLAELGAVLRDFERSILQVAHEVGGAREGMARLQLGEFINNGADRNGLF</sequence>
<dbReference type="Proteomes" id="UP000193689">
    <property type="component" value="Unassembled WGS sequence"/>
</dbReference>
<proteinExistence type="predicted"/>
<evidence type="ECO:0008006" key="11">
    <source>
        <dbReference type="Google" id="ProtNLM"/>
    </source>
</evidence>
<dbReference type="PANTHER" id="PTHR13437">
    <property type="entry name" value="NUCLEOPORIN P58/P45 NUCLEOPORIN-LIKE PROTEIN 1"/>
    <property type="match status" value="1"/>
</dbReference>
<evidence type="ECO:0000256" key="6">
    <source>
        <dbReference type="ARBA" id="ARBA00023132"/>
    </source>
</evidence>
<feature type="region of interest" description="Disordered" evidence="8">
    <location>
        <begin position="35"/>
        <end position="91"/>
    </location>
</feature>
<keyword evidence="6" id="KW-0906">Nuclear pore complex</keyword>
<evidence type="ECO:0000256" key="2">
    <source>
        <dbReference type="ARBA" id="ARBA00022448"/>
    </source>
</evidence>
<dbReference type="GO" id="GO:0051028">
    <property type="term" value="P:mRNA transport"/>
    <property type="evidence" value="ECO:0007669"/>
    <property type="project" value="UniProtKB-KW"/>
</dbReference>
<evidence type="ECO:0000256" key="3">
    <source>
        <dbReference type="ARBA" id="ARBA00022816"/>
    </source>
</evidence>
<dbReference type="RefSeq" id="XP_040712252.1">
    <property type="nucleotide sequence ID" value="XM_040860994.1"/>
</dbReference>
<dbReference type="InParanoid" id="A0A1Y2DK70"/>
<gene>
    <name evidence="9" type="ORF">BCR38DRAFT_445202</name>
</gene>
<name>A0A1Y2DK70_9PEZI</name>
<feature type="compositionally biased region" description="Low complexity" evidence="8">
    <location>
        <begin position="106"/>
        <end position="136"/>
    </location>
</feature>
<dbReference type="Pfam" id="PF21121">
    <property type="entry name" value="Nup49_C"/>
    <property type="match status" value="1"/>
</dbReference>
<feature type="region of interest" description="Disordered" evidence="8">
    <location>
        <begin position="104"/>
        <end position="178"/>
    </location>
</feature>
<feature type="compositionally biased region" description="Polar residues" evidence="8">
    <location>
        <begin position="72"/>
        <end position="89"/>
    </location>
</feature>
<evidence type="ECO:0000313" key="10">
    <source>
        <dbReference type="Proteomes" id="UP000193689"/>
    </source>
</evidence>
<dbReference type="Pfam" id="PF13634">
    <property type="entry name" value="Nucleoporin_FG"/>
    <property type="match status" value="2"/>
</dbReference>
<dbReference type="GO" id="GO:0008139">
    <property type="term" value="F:nuclear localization sequence binding"/>
    <property type="evidence" value="ECO:0007669"/>
    <property type="project" value="InterPro"/>
</dbReference>
<reference evidence="9 10" key="1">
    <citation type="submission" date="2016-07" db="EMBL/GenBank/DDBJ databases">
        <title>Pervasive Adenine N6-methylation of Active Genes in Fungi.</title>
        <authorList>
            <consortium name="DOE Joint Genome Institute"/>
            <person name="Mondo S.J."/>
            <person name="Dannebaum R.O."/>
            <person name="Kuo R.C."/>
            <person name="Labutti K."/>
            <person name="Haridas S."/>
            <person name="Kuo A."/>
            <person name="Salamov A."/>
            <person name="Ahrendt S.R."/>
            <person name="Lipzen A."/>
            <person name="Sullivan W."/>
            <person name="Andreopoulos W.B."/>
            <person name="Clum A."/>
            <person name="Lindquist E."/>
            <person name="Daum C."/>
            <person name="Ramamoorthy G.K."/>
            <person name="Gryganskyi A."/>
            <person name="Culley D."/>
            <person name="Magnuson J.K."/>
            <person name="James T.Y."/>
            <person name="O'Malley M.A."/>
            <person name="Stajich J.E."/>
            <person name="Spatafora J.W."/>
            <person name="Visel A."/>
            <person name="Grigoriev I.V."/>
        </authorList>
    </citation>
    <scope>NUCLEOTIDE SEQUENCE [LARGE SCALE GENOMIC DNA]</scope>
    <source>
        <strain evidence="9 10">CBS 129021</strain>
    </source>
</reference>
<comment type="subcellular location">
    <subcellularLocation>
        <location evidence="1">Nucleus</location>
        <location evidence="1">Nuclear pore complex</location>
    </subcellularLocation>
</comment>
<dbReference type="EMBL" id="MCFJ01000013">
    <property type="protein sequence ID" value="ORY59678.1"/>
    <property type="molecule type" value="Genomic_DNA"/>
</dbReference>
<keyword evidence="2" id="KW-0813">Transport</keyword>
<evidence type="ECO:0000256" key="7">
    <source>
        <dbReference type="ARBA" id="ARBA00023242"/>
    </source>
</evidence>
<evidence type="ECO:0000256" key="5">
    <source>
        <dbReference type="ARBA" id="ARBA00023010"/>
    </source>
</evidence>
<dbReference type="GO" id="GO:0017056">
    <property type="term" value="F:structural constituent of nuclear pore"/>
    <property type="evidence" value="ECO:0007669"/>
    <property type="project" value="InterPro"/>
</dbReference>
<evidence type="ECO:0000256" key="4">
    <source>
        <dbReference type="ARBA" id="ARBA00022927"/>
    </source>
</evidence>
<evidence type="ECO:0000313" key="9">
    <source>
        <dbReference type="EMBL" id="ORY59678.1"/>
    </source>
</evidence>